<dbReference type="Proteomes" id="UP001589789">
    <property type="component" value="Unassembled WGS sequence"/>
</dbReference>
<comment type="caution">
    <text evidence="1">The sequence shown here is derived from an EMBL/GenBank/DDBJ whole genome shotgun (WGS) entry which is preliminary data.</text>
</comment>
<sequence>RRHPRQRRTLLPTNLQLRPLASMEQTFGEDYSSFGMAFVMGTHSRRAEQWLLVGVLRLDPVNQLSLL</sequence>
<proteinExistence type="predicted"/>
<evidence type="ECO:0000313" key="2">
    <source>
        <dbReference type="Proteomes" id="UP001589789"/>
    </source>
</evidence>
<evidence type="ECO:0000313" key="1">
    <source>
        <dbReference type="EMBL" id="MFC0386689.1"/>
    </source>
</evidence>
<protein>
    <submittedName>
        <fullName evidence="1">Uncharacterized protein</fullName>
    </submittedName>
</protein>
<reference evidence="1 2" key="1">
    <citation type="submission" date="2024-09" db="EMBL/GenBank/DDBJ databases">
        <authorList>
            <person name="Sun Q."/>
            <person name="Mori K."/>
        </authorList>
    </citation>
    <scope>NUCLEOTIDE SEQUENCE [LARGE SCALE GENOMIC DNA]</scope>
    <source>
        <strain evidence="1 2">CCM 7468</strain>
    </source>
</reference>
<gene>
    <name evidence="1" type="ORF">ACFFIC_14205</name>
</gene>
<keyword evidence="2" id="KW-1185">Reference proteome</keyword>
<organism evidence="1 2">
    <name type="scientific">Muricoccus vinaceus</name>
    <dbReference type="NCBI Taxonomy" id="424704"/>
    <lineage>
        <taxon>Bacteria</taxon>
        <taxon>Pseudomonadati</taxon>
        <taxon>Pseudomonadota</taxon>
        <taxon>Alphaproteobacteria</taxon>
        <taxon>Acetobacterales</taxon>
        <taxon>Roseomonadaceae</taxon>
        <taxon>Muricoccus</taxon>
    </lineage>
</organism>
<name>A0ABV6ISU9_9PROT</name>
<feature type="non-terminal residue" evidence="1">
    <location>
        <position position="1"/>
    </location>
</feature>
<dbReference type="EMBL" id="JBHLVZ010000036">
    <property type="protein sequence ID" value="MFC0386689.1"/>
    <property type="molecule type" value="Genomic_DNA"/>
</dbReference>
<accession>A0ABV6ISU9</accession>
<dbReference type="RefSeq" id="WP_377051393.1">
    <property type="nucleotide sequence ID" value="NZ_JBHLVZ010000036.1"/>
</dbReference>